<reference evidence="2" key="1">
    <citation type="submission" date="2016-05" db="EMBL/GenBank/DDBJ databases">
        <authorList>
            <person name="Liu B."/>
            <person name="Wang J."/>
            <person name="Zhu Y."/>
            <person name="Liu G."/>
            <person name="Chen Q."/>
            <person name="Chen Z."/>
            <person name="Lan J."/>
            <person name="Che J."/>
            <person name="Ge C."/>
            <person name="Shi H."/>
            <person name="Pan Z."/>
            <person name="Liu X."/>
        </authorList>
    </citation>
    <scope>NUCLEOTIDE SEQUENCE [LARGE SCALE GENOMIC DNA]</scope>
    <source>
        <strain evidence="2">FJAT-27215</strain>
    </source>
</reference>
<dbReference type="SUPFAM" id="SSF54060">
    <property type="entry name" value="His-Me finger endonucleases"/>
    <property type="match status" value="1"/>
</dbReference>
<protein>
    <submittedName>
        <fullName evidence="1">Uncharacterized protein</fullName>
    </submittedName>
</protein>
<evidence type="ECO:0000313" key="2">
    <source>
        <dbReference type="Proteomes" id="UP000092578"/>
    </source>
</evidence>
<evidence type="ECO:0000313" key="1">
    <source>
        <dbReference type="EMBL" id="OCA85237.1"/>
    </source>
</evidence>
<name>A0A1B9AMU8_9BACI</name>
<dbReference type="AlphaFoldDB" id="A0A1B9AMU8"/>
<sequence>MIQINTLKGYENVLDIYFIDEKGNVYSESKKGYLFQHDNGRGYKVVSLKIKGIRKWKKAYVHRLVAMAFIPNPTNLPEVNHKDENKENNDVCNLEWISRIDNVNYGTGTERQVLKRTETIFVYDYLLNFVGEFRGMNQATIQTLGYSQTRGLNRRVKNYYFLSEPLKIEQIIKINKESGYQTVVVENVHTGEKKYFPNNRRAREFFENKVNVTDAIKYNWLVREKFKIYPLDYSELKDSPILREKQP</sequence>
<dbReference type="Gene3D" id="3.90.75.20">
    <property type="match status" value="1"/>
</dbReference>
<keyword evidence="2" id="KW-1185">Reference proteome</keyword>
<organism evidence="1 2">
    <name type="scientific">Pseudobacillus wudalianchiensis</name>
    <dbReference type="NCBI Taxonomy" id="1743143"/>
    <lineage>
        <taxon>Bacteria</taxon>
        <taxon>Bacillati</taxon>
        <taxon>Bacillota</taxon>
        <taxon>Bacilli</taxon>
        <taxon>Bacillales</taxon>
        <taxon>Bacillaceae</taxon>
        <taxon>Pseudobacillus</taxon>
    </lineage>
</organism>
<dbReference type="Proteomes" id="UP000092578">
    <property type="component" value="Unassembled WGS sequence"/>
</dbReference>
<comment type="caution">
    <text evidence="1">The sequence shown here is derived from an EMBL/GenBank/DDBJ whole genome shotgun (WGS) entry which is preliminary data.</text>
</comment>
<accession>A0A1B9AMU8</accession>
<dbReference type="RefSeq" id="WP_065411206.1">
    <property type="nucleotide sequence ID" value="NZ_MAYT01000027.1"/>
</dbReference>
<dbReference type="InterPro" id="IPR044925">
    <property type="entry name" value="His-Me_finger_sf"/>
</dbReference>
<dbReference type="EMBL" id="MAYT01000027">
    <property type="protein sequence ID" value="OCA85237.1"/>
    <property type="molecule type" value="Genomic_DNA"/>
</dbReference>
<gene>
    <name evidence="1" type="ORF">A8F95_11220</name>
</gene>
<proteinExistence type="predicted"/>